<keyword evidence="3" id="KW-1185">Reference proteome</keyword>
<dbReference type="Pfam" id="PF04307">
    <property type="entry name" value="YdjM"/>
    <property type="match status" value="1"/>
</dbReference>
<feature type="non-terminal residue" evidence="2">
    <location>
        <position position="224"/>
    </location>
</feature>
<protein>
    <submittedName>
        <fullName evidence="2">Metal-dependent hydrolase</fullName>
    </submittedName>
</protein>
<dbReference type="EMBL" id="JBHUCX010000014">
    <property type="protein sequence ID" value="MFD1674007.1"/>
    <property type="molecule type" value="Genomic_DNA"/>
</dbReference>
<dbReference type="RefSeq" id="WP_377941667.1">
    <property type="nucleotide sequence ID" value="NZ_JBHUCX010000014.1"/>
</dbReference>
<feature type="transmembrane region" description="Helical" evidence="1">
    <location>
        <begin position="39"/>
        <end position="59"/>
    </location>
</feature>
<feature type="transmembrane region" description="Helical" evidence="1">
    <location>
        <begin position="142"/>
        <end position="159"/>
    </location>
</feature>
<dbReference type="Proteomes" id="UP001597079">
    <property type="component" value="Unassembled WGS sequence"/>
</dbReference>
<evidence type="ECO:0000313" key="2">
    <source>
        <dbReference type="EMBL" id="MFD1674007.1"/>
    </source>
</evidence>
<organism evidence="2 3">
    <name type="scientific">Alicyclobacillus fodiniaquatilis</name>
    <dbReference type="NCBI Taxonomy" id="1661150"/>
    <lineage>
        <taxon>Bacteria</taxon>
        <taxon>Bacillati</taxon>
        <taxon>Bacillota</taxon>
        <taxon>Bacilli</taxon>
        <taxon>Bacillales</taxon>
        <taxon>Alicyclobacillaceae</taxon>
        <taxon>Alicyclobacillus</taxon>
    </lineage>
</organism>
<feature type="transmembrane region" description="Helical" evidence="1">
    <location>
        <begin position="118"/>
        <end position="135"/>
    </location>
</feature>
<sequence length="224" mass="24471">MLGKTHMAIGAVGAALVSPIVLQTKWVDISHFFQGNWSHIPHTLGAEAVLVSAAVAGSLMPDLDQADSTMARKVERLGQVIMFGLLALLTFLMHVQTHWYVWLGALFISWVLGERSDIARMIGLCVIAVGILFWGIQHETHLLGTIFIGVWVLFAMLTGHRTFTHSALGWALLTAGLHMSFGQMHPYPQMWKNGVIGVSVGYGLHLIADAFAGGVPIAWPIKKR</sequence>
<keyword evidence="1" id="KW-0472">Membrane</keyword>
<gene>
    <name evidence="2" type="ORF">ACFSB2_04690</name>
</gene>
<reference evidence="3" key="1">
    <citation type="journal article" date="2019" name="Int. J. Syst. Evol. Microbiol.">
        <title>The Global Catalogue of Microorganisms (GCM) 10K type strain sequencing project: providing services to taxonomists for standard genome sequencing and annotation.</title>
        <authorList>
            <consortium name="The Broad Institute Genomics Platform"/>
            <consortium name="The Broad Institute Genome Sequencing Center for Infectious Disease"/>
            <person name="Wu L."/>
            <person name="Ma J."/>
        </authorList>
    </citation>
    <scope>NUCLEOTIDE SEQUENCE [LARGE SCALE GENOMIC DNA]</scope>
    <source>
        <strain evidence="3">CGMCC 1.12286</strain>
    </source>
</reference>
<keyword evidence="1" id="KW-0812">Transmembrane</keyword>
<keyword evidence="2" id="KW-0378">Hydrolase</keyword>
<evidence type="ECO:0000256" key="1">
    <source>
        <dbReference type="SAM" id="Phobius"/>
    </source>
</evidence>
<feature type="transmembrane region" description="Helical" evidence="1">
    <location>
        <begin position="194"/>
        <end position="219"/>
    </location>
</feature>
<dbReference type="GO" id="GO:0016787">
    <property type="term" value="F:hydrolase activity"/>
    <property type="evidence" value="ECO:0007669"/>
    <property type="project" value="UniProtKB-KW"/>
</dbReference>
<feature type="transmembrane region" description="Helical" evidence="1">
    <location>
        <begin position="80"/>
        <end position="112"/>
    </location>
</feature>
<proteinExistence type="predicted"/>
<comment type="caution">
    <text evidence="2">The sequence shown here is derived from an EMBL/GenBank/DDBJ whole genome shotgun (WGS) entry which is preliminary data.</text>
</comment>
<dbReference type="InterPro" id="IPR007404">
    <property type="entry name" value="YdjM-like"/>
</dbReference>
<evidence type="ECO:0000313" key="3">
    <source>
        <dbReference type="Proteomes" id="UP001597079"/>
    </source>
</evidence>
<keyword evidence="1" id="KW-1133">Transmembrane helix</keyword>
<accession>A0ABW4JCF1</accession>
<name>A0ABW4JCF1_9BACL</name>